<comment type="caution">
    <text evidence="2">The sequence shown here is derived from an EMBL/GenBank/DDBJ whole genome shotgun (WGS) entry which is preliminary data.</text>
</comment>
<reference evidence="2 3" key="1">
    <citation type="submission" date="2020-12" db="EMBL/GenBank/DDBJ databases">
        <title>Pseudomonas schmalbachii sp. nov. isolated from millipede gut.</title>
        <authorList>
            <person name="Shelomi M."/>
        </authorList>
    </citation>
    <scope>NUCLEOTIDE SEQUENCE [LARGE SCALE GENOMIC DNA]</scope>
    <source>
        <strain evidence="2 3">Milli4</strain>
    </source>
</reference>
<evidence type="ECO:0000313" key="3">
    <source>
        <dbReference type="Proteomes" id="UP000669060"/>
    </source>
</evidence>
<gene>
    <name evidence="2" type="ORF">JFY56_17805</name>
</gene>
<dbReference type="RefSeq" id="WP_208315272.1">
    <property type="nucleotide sequence ID" value="NZ_JAELYA010000007.1"/>
</dbReference>
<feature type="region of interest" description="Disordered" evidence="1">
    <location>
        <begin position="147"/>
        <end position="182"/>
    </location>
</feature>
<evidence type="ECO:0008006" key="4">
    <source>
        <dbReference type="Google" id="ProtNLM"/>
    </source>
</evidence>
<name>A0ABS3TVD6_9PSED</name>
<evidence type="ECO:0000256" key="1">
    <source>
        <dbReference type="SAM" id="MobiDB-lite"/>
    </source>
</evidence>
<feature type="region of interest" description="Disordered" evidence="1">
    <location>
        <begin position="100"/>
        <end position="124"/>
    </location>
</feature>
<dbReference type="Proteomes" id="UP000669060">
    <property type="component" value="Unassembled WGS sequence"/>
</dbReference>
<feature type="compositionally biased region" description="Basic and acidic residues" evidence="1">
    <location>
        <begin position="147"/>
        <end position="157"/>
    </location>
</feature>
<organism evidence="2 3">
    <name type="scientific">Pseudomonas schmalbachii</name>
    <dbReference type="NCBI Taxonomy" id="2816993"/>
    <lineage>
        <taxon>Bacteria</taxon>
        <taxon>Pseudomonadati</taxon>
        <taxon>Pseudomonadota</taxon>
        <taxon>Gammaproteobacteria</taxon>
        <taxon>Pseudomonadales</taxon>
        <taxon>Pseudomonadaceae</taxon>
        <taxon>Pseudomonas</taxon>
    </lineage>
</organism>
<dbReference type="EMBL" id="JAELYA010000007">
    <property type="protein sequence ID" value="MBO3277078.1"/>
    <property type="molecule type" value="Genomic_DNA"/>
</dbReference>
<keyword evidence="3" id="KW-1185">Reference proteome</keyword>
<proteinExistence type="predicted"/>
<accession>A0ABS3TVD6</accession>
<sequence length="230" mass="25259">MNRDPQMPRDADQALLEHYRRHSGEQPSAELDARILAAARAAVQRPQRAGWQERLHRWLFGAGNHHRWGVAVAGVAVLGIGLSLTQRTFEDAPRQFDAPASVVPAPASEAPSQPMLRSAPAPAMAPAAPAEQSVLFEQAESRGKVAVEAESSKRKAEASSQAPQRAEELLAKPSAMADAAMPEPQASLWRLQTLQQSGQAEEARVLREELHKRYPQLDIDAELRRLQEKP</sequence>
<evidence type="ECO:0000313" key="2">
    <source>
        <dbReference type="EMBL" id="MBO3277078.1"/>
    </source>
</evidence>
<protein>
    <recommendedName>
        <fullName evidence="4">Anti-sigma factor</fullName>
    </recommendedName>
</protein>